<dbReference type="Pfam" id="PF01258">
    <property type="entry name" value="zf-dskA_traR"/>
    <property type="match status" value="1"/>
</dbReference>
<keyword evidence="3" id="KW-0862">Zinc</keyword>
<reference evidence="6 7" key="1">
    <citation type="submission" date="2019-12" db="EMBL/GenBank/DDBJ databases">
        <title>Novel species isolated from a subtropical stream in China.</title>
        <authorList>
            <person name="Lu H."/>
        </authorList>
    </citation>
    <scope>NUCLEOTIDE SEQUENCE [LARGE SCALE GENOMIC DNA]</scope>
    <source>
        <strain evidence="6 7">FT127W</strain>
    </source>
</reference>
<evidence type="ECO:0000256" key="2">
    <source>
        <dbReference type="ARBA" id="ARBA00022771"/>
    </source>
</evidence>
<dbReference type="PROSITE" id="PS51128">
    <property type="entry name" value="ZF_DKSA_2"/>
    <property type="match status" value="1"/>
</dbReference>
<dbReference type="Gene3D" id="1.20.120.910">
    <property type="entry name" value="DksA, coiled-coil domain"/>
    <property type="match status" value="1"/>
</dbReference>
<comment type="caution">
    <text evidence="6">The sequence shown here is derived from an EMBL/GenBank/DDBJ whole genome shotgun (WGS) entry which is preliminary data.</text>
</comment>
<evidence type="ECO:0000256" key="1">
    <source>
        <dbReference type="ARBA" id="ARBA00022723"/>
    </source>
</evidence>
<proteinExistence type="predicted"/>
<dbReference type="InterPro" id="IPR000962">
    <property type="entry name" value="Znf_DskA_TraR"/>
</dbReference>
<dbReference type="AlphaFoldDB" id="A0A7X4HCE8"/>
<feature type="domain" description="Zinc finger DksA/TraR C4-type" evidence="5">
    <location>
        <begin position="52"/>
        <end position="87"/>
    </location>
</feature>
<sequence>MGTAENAMHSVDSETAAELERMLLSERARAARKQATWELEVVELALARLADGSYGACRQCGAAIALARLLAQPSAAHCLACQQNIERRYQVEQE</sequence>
<accession>A0A7X4HCE8</accession>
<keyword evidence="1" id="KW-0479">Metal-binding</keyword>
<dbReference type="Proteomes" id="UP000450676">
    <property type="component" value="Unassembled WGS sequence"/>
</dbReference>
<protein>
    <recommendedName>
        <fullName evidence="5">Zinc finger DksA/TraR C4-type domain-containing protein</fullName>
    </recommendedName>
</protein>
<dbReference type="EMBL" id="WWCU01000015">
    <property type="protein sequence ID" value="MYN08639.1"/>
    <property type="molecule type" value="Genomic_DNA"/>
</dbReference>
<keyword evidence="2" id="KW-0863">Zinc-finger</keyword>
<dbReference type="GO" id="GO:0008270">
    <property type="term" value="F:zinc ion binding"/>
    <property type="evidence" value="ECO:0007669"/>
    <property type="project" value="UniProtKB-KW"/>
</dbReference>
<dbReference type="SUPFAM" id="SSF57716">
    <property type="entry name" value="Glucocorticoid receptor-like (DNA-binding domain)"/>
    <property type="match status" value="1"/>
</dbReference>
<keyword evidence="7" id="KW-1185">Reference proteome</keyword>
<gene>
    <name evidence="6" type="ORF">GTP77_14975</name>
</gene>
<evidence type="ECO:0000256" key="3">
    <source>
        <dbReference type="ARBA" id="ARBA00022833"/>
    </source>
</evidence>
<name>A0A7X4HCE8_9BURK</name>
<organism evidence="6 7">
    <name type="scientific">Pseudoduganella aquatica</name>
    <dbReference type="NCBI Taxonomy" id="2660641"/>
    <lineage>
        <taxon>Bacteria</taxon>
        <taxon>Pseudomonadati</taxon>
        <taxon>Pseudomonadota</taxon>
        <taxon>Betaproteobacteria</taxon>
        <taxon>Burkholderiales</taxon>
        <taxon>Oxalobacteraceae</taxon>
        <taxon>Telluria group</taxon>
        <taxon>Pseudoduganella</taxon>
    </lineage>
</organism>
<dbReference type="PANTHER" id="PTHR33823">
    <property type="entry name" value="RNA POLYMERASE-BINDING TRANSCRIPTION FACTOR DKSA-RELATED"/>
    <property type="match status" value="1"/>
</dbReference>
<evidence type="ECO:0000259" key="5">
    <source>
        <dbReference type="Pfam" id="PF01258"/>
    </source>
</evidence>
<evidence type="ECO:0000256" key="4">
    <source>
        <dbReference type="PROSITE-ProRule" id="PRU00510"/>
    </source>
</evidence>
<evidence type="ECO:0000313" key="7">
    <source>
        <dbReference type="Proteomes" id="UP000450676"/>
    </source>
</evidence>
<evidence type="ECO:0000313" key="6">
    <source>
        <dbReference type="EMBL" id="MYN08639.1"/>
    </source>
</evidence>
<feature type="zinc finger region" description="dksA C4-type" evidence="4">
    <location>
        <begin position="57"/>
        <end position="81"/>
    </location>
</feature>